<organism evidence="4 5">
    <name type="scientific">Desulfofervidus auxilii</name>
    <dbReference type="NCBI Taxonomy" id="1621989"/>
    <lineage>
        <taxon>Bacteria</taxon>
        <taxon>Pseudomonadati</taxon>
        <taxon>Thermodesulfobacteriota</taxon>
        <taxon>Candidatus Desulfofervidia</taxon>
        <taxon>Candidatus Desulfofervidales</taxon>
        <taxon>Candidatus Desulfofervidaceae</taxon>
        <taxon>Candidatus Desulfofervidus</taxon>
    </lineage>
</organism>
<evidence type="ECO:0000313" key="4">
    <source>
        <dbReference type="EMBL" id="AMM40831.1"/>
    </source>
</evidence>
<accession>A0A7U4TI16</accession>
<dbReference type="RefSeq" id="WP_066061901.1">
    <property type="nucleotide sequence ID" value="NZ_CP013015.1"/>
</dbReference>
<dbReference type="KEGG" id="daw:HS1_001027"/>
<protein>
    <submittedName>
        <fullName evidence="4">Metal-dependent phosphohydrolase HD sub domain protein</fullName>
    </submittedName>
</protein>
<dbReference type="Proteomes" id="UP000070560">
    <property type="component" value="Chromosome"/>
</dbReference>
<feature type="domain" description="HD" evidence="2">
    <location>
        <begin position="90"/>
        <end position="233"/>
    </location>
</feature>
<feature type="domain" description="Phosphohydrolase-associated" evidence="3">
    <location>
        <begin position="286"/>
        <end position="383"/>
    </location>
</feature>
<dbReference type="Pfam" id="PF13286">
    <property type="entry name" value="HD_assoc"/>
    <property type="match status" value="1"/>
</dbReference>
<evidence type="ECO:0000313" key="5">
    <source>
        <dbReference type="Proteomes" id="UP000070560"/>
    </source>
</evidence>
<dbReference type="InterPro" id="IPR051094">
    <property type="entry name" value="Diverse_Catalytic_Enzymes"/>
</dbReference>
<proteinExistence type="predicted"/>
<dbReference type="OrthoDB" id="9803619at2"/>
<keyword evidence="1 4" id="KW-0378">Hydrolase</keyword>
<dbReference type="InterPro" id="IPR026875">
    <property type="entry name" value="PHydrolase_assoc_dom"/>
</dbReference>
<keyword evidence="5" id="KW-1185">Reference proteome</keyword>
<evidence type="ECO:0000259" key="3">
    <source>
        <dbReference type="Pfam" id="PF13286"/>
    </source>
</evidence>
<name>A0A7U4TI16_DESA2</name>
<dbReference type="EMBL" id="CP013015">
    <property type="protein sequence ID" value="AMM40831.1"/>
    <property type="molecule type" value="Genomic_DNA"/>
</dbReference>
<dbReference type="Pfam" id="PF01966">
    <property type="entry name" value="HD"/>
    <property type="match status" value="1"/>
</dbReference>
<sequence>MKRKDEVFSKIILNNLQRERKVFSKYACKNNRGIRKYPDREKVPDRENIRPIFFHDTDKIIHSLAYSRYIDKTQVFYLFENDHITHRVLHVQFVSKIGRVIGRCLKLNEDLIEAISLGHDLGHVPYGHDGEKVLDSLCKDNEIGCFCHNAQSVRFLMEIEKGGKGLNLSLQVLDGILAHNGEMLSKEYKPNYGKTWEKFEEEYMKCFTEENYSKKIFPMTLEGCVVRISDVIAYIGRDIEDAITLRLIERKDIPQGIRQTIGDSNDKIINTLALDLIKNSYDKDYLAFSEDIFKALKDLMNFNDENIYHNPQIKTQTHKIENMFKQLFKKYYQDLENKDTDSPIYRYFLKDMDDNYHKNTDKKRMAIDFIAGMTDDFFNHQYNELFVPQSYGYFLKPLNDDSGACRKIR</sequence>
<dbReference type="GO" id="GO:0016787">
    <property type="term" value="F:hydrolase activity"/>
    <property type="evidence" value="ECO:0007669"/>
    <property type="project" value="UniProtKB-KW"/>
</dbReference>
<dbReference type="InterPro" id="IPR006674">
    <property type="entry name" value="HD_domain"/>
</dbReference>
<dbReference type="SUPFAM" id="SSF109604">
    <property type="entry name" value="HD-domain/PDEase-like"/>
    <property type="match status" value="1"/>
</dbReference>
<dbReference type="AlphaFoldDB" id="A0A7U4TI16"/>
<gene>
    <name evidence="4" type="ORF">HS1_001027</name>
</gene>
<evidence type="ECO:0000259" key="2">
    <source>
        <dbReference type="Pfam" id="PF01966"/>
    </source>
</evidence>
<evidence type="ECO:0000256" key="1">
    <source>
        <dbReference type="ARBA" id="ARBA00022801"/>
    </source>
</evidence>
<reference evidence="4 5" key="1">
    <citation type="submission" date="2015-10" db="EMBL/GenBank/DDBJ databases">
        <title>Candidatus Desulfofervidus auxilii, a hydrogenotrophic sulfate-reducing bacterium involved in the thermophilic anaerobic oxidation of methane.</title>
        <authorList>
            <person name="Krukenberg V."/>
            <person name="Richter M."/>
            <person name="Wegener G."/>
        </authorList>
    </citation>
    <scope>NUCLEOTIDE SEQUENCE [LARGE SCALE GENOMIC DNA]</scope>
    <source>
        <strain evidence="4 5">HS1</strain>
    </source>
</reference>
<dbReference type="PANTHER" id="PTHR35795">
    <property type="entry name" value="SLR1885 PROTEIN"/>
    <property type="match status" value="1"/>
</dbReference>
<dbReference type="Gene3D" id="1.10.3210.10">
    <property type="entry name" value="Hypothetical protein af1432"/>
    <property type="match status" value="1"/>
</dbReference>
<dbReference type="PANTHER" id="PTHR35795:SF1">
    <property type="entry name" value="BIS(5'-NUCLEOSYL)-TETRAPHOSPHATASE, SYMMETRICAL"/>
    <property type="match status" value="1"/>
</dbReference>